<feature type="transmembrane region" description="Helical" evidence="2">
    <location>
        <begin position="12"/>
        <end position="33"/>
    </location>
</feature>
<keyword evidence="4" id="KW-1185">Reference proteome</keyword>
<organism evidence="3 4">
    <name type="scientific">Modicisalibacter tunisiensis</name>
    <dbReference type="NCBI Taxonomy" id="390637"/>
    <lineage>
        <taxon>Bacteria</taxon>
        <taxon>Pseudomonadati</taxon>
        <taxon>Pseudomonadota</taxon>
        <taxon>Gammaproteobacteria</taxon>
        <taxon>Oceanospirillales</taxon>
        <taxon>Halomonadaceae</taxon>
        <taxon>Modicisalibacter</taxon>
    </lineage>
</organism>
<gene>
    <name evidence="3" type="ORF">KGQ91_02650</name>
</gene>
<dbReference type="InterPro" id="IPR012902">
    <property type="entry name" value="N_methyl_site"/>
</dbReference>
<accession>A0ABS7WXV1</accession>
<name>A0ABS7WXV1_9GAMM</name>
<feature type="region of interest" description="Disordered" evidence="1">
    <location>
        <begin position="156"/>
        <end position="192"/>
    </location>
</feature>
<dbReference type="Pfam" id="PF07963">
    <property type="entry name" value="N_methyl"/>
    <property type="match status" value="1"/>
</dbReference>
<dbReference type="RefSeq" id="WP_224420189.1">
    <property type="nucleotide sequence ID" value="NZ_JAGXFD010000001.1"/>
</dbReference>
<evidence type="ECO:0000313" key="3">
    <source>
        <dbReference type="EMBL" id="MBZ9566587.1"/>
    </source>
</evidence>
<feature type="compositionally biased region" description="Gly residues" evidence="1">
    <location>
        <begin position="162"/>
        <end position="174"/>
    </location>
</feature>
<keyword evidence="2" id="KW-1133">Transmembrane helix</keyword>
<reference evidence="3 4" key="1">
    <citation type="submission" date="2021-05" db="EMBL/GenBank/DDBJ databases">
        <title>Petroleum and Energy Research Collection (APPE): ex situ preservation of microbial diversity associated with the oil industry and exploitation of its biotechnological potential.</title>
        <authorList>
            <person name="Paixao C.T.M."/>
            <person name="Gomes M.B."/>
            <person name="Oliveira V.M."/>
        </authorList>
    </citation>
    <scope>NUCLEOTIDE SEQUENCE [LARGE SCALE GENOMIC DNA]</scope>
    <source>
        <strain evidence="3 4">LIT2</strain>
    </source>
</reference>
<sequence length="192" mass="19963">MIRQAGLGLVELMVALLIGSLILLGAGEVFQLVRGQFERISQLSQRQANLSFFANRVLGDIRRADSVDVSGTDPLTLSIDGESVDYRVDADTEQLLRNGEVMFDGLADEAGAFGVTSAGDSTYQVTLNLDPGGAGDADHSTFTFLVTNRAAAIKAAQENGNSQGGSPGSSGGNGSICQGPPWGKGGKPKECK</sequence>
<keyword evidence="2" id="KW-0812">Transmembrane</keyword>
<comment type="caution">
    <text evidence="3">The sequence shown here is derived from an EMBL/GenBank/DDBJ whole genome shotgun (WGS) entry which is preliminary data.</text>
</comment>
<protein>
    <submittedName>
        <fullName evidence="3">Prepilin-type N-terminal cleavage/methylation domain-containing protein</fullName>
    </submittedName>
</protein>
<dbReference type="EMBL" id="JAGXFD010000001">
    <property type="protein sequence ID" value="MBZ9566587.1"/>
    <property type="molecule type" value="Genomic_DNA"/>
</dbReference>
<evidence type="ECO:0000256" key="2">
    <source>
        <dbReference type="SAM" id="Phobius"/>
    </source>
</evidence>
<dbReference type="Proteomes" id="UP001319883">
    <property type="component" value="Unassembled WGS sequence"/>
</dbReference>
<evidence type="ECO:0000256" key="1">
    <source>
        <dbReference type="SAM" id="MobiDB-lite"/>
    </source>
</evidence>
<keyword evidence="2" id="KW-0472">Membrane</keyword>
<evidence type="ECO:0000313" key="4">
    <source>
        <dbReference type="Proteomes" id="UP001319883"/>
    </source>
</evidence>
<proteinExistence type="predicted"/>